<sequence>MARMGFIWPKDPQPGNPDSWPRRWRFTDVLHNMGPDIYVGPIGKERKRKKGRRRGRGRPEQGVPKIHWDMWDQGRGEQDGYPLQATYPGPFYACNQRLHEPGQQSHPWLGPTREGKIYDYRQRKYILPDEGTWSKVEYCDFENPRSFLRRRREGQHCVPVQYRDKNGMMYPAYHWHDLIHGRKCREFPAQDSSPPVPHGDRSGNGYHRPGHTSHPPDDPRPPGNRRPRNPRNPPGNPAFLGGSQPLNSGWPQANTRNPHRSYRPRRGEDHHSDDSGPTGSIYGPAMHTHDMEEAIHESRRSSTANILWSQSTAPAIAQTAPRHAPDPFAPFDPSSLYPSQGSSNNGFRFPVSSPGPSPRFRSLPTQHGNFDDFTGNEASEDFPGHDRRGRRRSIKVQPECRTKPAARSRAWLWGH</sequence>
<gene>
    <name evidence="2" type="ORF">N7468_006645</name>
</gene>
<organism evidence="2 3">
    <name type="scientific">Penicillium chermesinum</name>
    <dbReference type="NCBI Taxonomy" id="63820"/>
    <lineage>
        <taxon>Eukaryota</taxon>
        <taxon>Fungi</taxon>
        <taxon>Dikarya</taxon>
        <taxon>Ascomycota</taxon>
        <taxon>Pezizomycotina</taxon>
        <taxon>Eurotiomycetes</taxon>
        <taxon>Eurotiomycetidae</taxon>
        <taxon>Eurotiales</taxon>
        <taxon>Aspergillaceae</taxon>
        <taxon>Penicillium</taxon>
    </lineage>
</organism>
<dbReference type="EMBL" id="JAPQKS010000005">
    <property type="protein sequence ID" value="KAJ5225420.1"/>
    <property type="molecule type" value="Genomic_DNA"/>
</dbReference>
<reference evidence="2" key="1">
    <citation type="submission" date="2022-11" db="EMBL/GenBank/DDBJ databases">
        <authorList>
            <person name="Petersen C."/>
        </authorList>
    </citation>
    <scope>NUCLEOTIDE SEQUENCE</scope>
    <source>
        <strain evidence="2">IBT 19713</strain>
    </source>
</reference>
<feature type="region of interest" description="Disordered" evidence="1">
    <location>
        <begin position="186"/>
        <end position="285"/>
    </location>
</feature>
<feature type="region of interest" description="Disordered" evidence="1">
    <location>
        <begin position="37"/>
        <end position="64"/>
    </location>
</feature>
<feature type="compositionally biased region" description="Polar residues" evidence="1">
    <location>
        <begin position="336"/>
        <end position="346"/>
    </location>
</feature>
<protein>
    <submittedName>
        <fullName evidence="2">Uncharacterized protein</fullName>
    </submittedName>
</protein>
<feature type="region of interest" description="Disordered" evidence="1">
    <location>
        <begin position="316"/>
        <end position="415"/>
    </location>
</feature>
<dbReference type="OrthoDB" id="5331170at2759"/>
<reference evidence="2" key="2">
    <citation type="journal article" date="2023" name="IMA Fungus">
        <title>Comparative genomic study of the Penicillium genus elucidates a diverse pangenome and 15 lateral gene transfer events.</title>
        <authorList>
            <person name="Petersen C."/>
            <person name="Sorensen T."/>
            <person name="Nielsen M.R."/>
            <person name="Sondergaard T.E."/>
            <person name="Sorensen J.L."/>
            <person name="Fitzpatrick D.A."/>
            <person name="Frisvad J.C."/>
            <person name="Nielsen K.L."/>
        </authorList>
    </citation>
    <scope>NUCLEOTIDE SEQUENCE</scope>
    <source>
        <strain evidence="2">IBT 19713</strain>
    </source>
</reference>
<evidence type="ECO:0000256" key="1">
    <source>
        <dbReference type="SAM" id="MobiDB-lite"/>
    </source>
</evidence>
<dbReference type="RefSeq" id="XP_058328831.1">
    <property type="nucleotide sequence ID" value="XM_058475941.1"/>
</dbReference>
<dbReference type="AlphaFoldDB" id="A0A9W9NSM6"/>
<evidence type="ECO:0000313" key="3">
    <source>
        <dbReference type="Proteomes" id="UP001150941"/>
    </source>
</evidence>
<feature type="compositionally biased region" description="Basic residues" evidence="1">
    <location>
        <begin position="45"/>
        <end position="56"/>
    </location>
</feature>
<evidence type="ECO:0000313" key="2">
    <source>
        <dbReference type="EMBL" id="KAJ5225420.1"/>
    </source>
</evidence>
<proteinExistence type="predicted"/>
<dbReference type="GeneID" id="83203244"/>
<accession>A0A9W9NSM6</accession>
<feature type="compositionally biased region" description="Basic and acidic residues" evidence="1">
    <location>
        <begin position="265"/>
        <end position="274"/>
    </location>
</feature>
<feature type="region of interest" description="Disordered" evidence="1">
    <location>
        <begin position="1"/>
        <end position="21"/>
    </location>
</feature>
<feature type="compositionally biased region" description="Polar residues" evidence="1">
    <location>
        <begin position="244"/>
        <end position="256"/>
    </location>
</feature>
<dbReference type="Proteomes" id="UP001150941">
    <property type="component" value="Unassembled WGS sequence"/>
</dbReference>
<keyword evidence="3" id="KW-1185">Reference proteome</keyword>
<comment type="caution">
    <text evidence="2">The sequence shown here is derived from an EMBL/GenBank/DDBJ whole genome shotgun (WGS) entry which is preliminary data.</text>
</comment>
<name>A0A9W9NSM6_9EURO</name>